<evidence type="ECO:0000313" key="7">
    <source>
        <dbReference type="Proteomes" id="UP000663866"/>
    </source>
</evidence>
<gene>
    <name evidence="6" type="ORF">OVN521_LOCUS38980</name>
</gene>
<dbReference type="GO" id="GO:0016746">
    <property type="term" value="F:acyltransferase activity"/>
    <property type="evidence" value="ECO:0007669"/>
    <property type="project" value="UniProtKB-KW"/>
</dbReference>
<dbReference type="SUPFAM" id="SSF53383">
    <property type="entry name" value="PLP-dependent transferases"/>
    <property type="match status" value="1"/>
</dbReference>
<name>A0A820TR73_9BILA</name>
<organism evidence="6 7">
    <name type="scientific">Rotaria magnacalcarata</name>
    <dbReference type="NCBI Taxonomy" id="392030"/>
    <lineage>
        <taxon>Eukaryota</taxon>
        <taxon>Metazoa</taxon>
        <taxon>Spiralia</taxon>
        <taxon>Gnathifera</taxon>
        <taxon>Rotifera</taxon>
        <taxon>Eurotatoria</taxon>
        <taxon>Bdelloidea</taxon>
        <taxon>Philodinida</taxon>
        <taxon>Philodinidae</taxon>
        <taxon>Rotaria</taxon>
    </lineage>
</organism>
<dbReference type="InterPro" id="IPR015422">
    <property type="entry name" value="PyrdxlP-dep_Trfase_small"/>
</dbReference>
<dbReference type="InterPro" id="IPR015424">
    <property type="entry name" value="PyrdxlP-dep_Trfase"/>
</dbReference>
<dbReference type="AlphaFoldDB" id="A0A820TR73"/>
<protein>
    <recommendedName>
        <fullName evidence="5">Aminotransferase class I/classII large domain-containing protein</fullName>
    </recommendedName>
</protein>
<comment type="caution">
    <text evidence="6">The sequence shown here is derived from an EMBL/GenBank/DDBJ whole genome shotgun (WGS) entry which is preliminary data.</text>
</comment>
<dbReference type="Gene3D" id="3.40.640.10">
    <property type="entry name" value="Type I PLP-dependent aspartate aminotransferase-like (Major domain)"/>
    <property type="match status" value="1"/>
</dbReference>
<evidence type="ECO:0000256" key="2">
    <source>
        <dbReference type="ARBA" id="ARBA00008392"/>
    </source>
</evidence>
<comment type="cofactor">
    <cofactor evidence="1">
        <name>pyridoxal 5'-phosphate</name>
        <dbReference type="ChEBI" id="CHEBI:597326"/>
    </cofactor>
</comment>
<comment type="similarity">
    <text evidence="2">Belongs to the class-II pyridoxal-phosphate-dependent aminotransferase family.</text>
</comment>
<dbReference type="Gene3D" id="3.90.1150.10">
    <property type="entry name" value="Aspartate Aminotransferase, domain 1"/>
    <property type="match status" value="1"/>
</dbReference>
<accession>A0A820TR73</accession>
<keyword evidence="4" id="KW-0012">Acyltransferase</keyword>
<evidence type="ECO:0000256" key="4">
    <source>
        <dbReference type="ARBA" id="ARBA00023315"/>
    </source>
</evidence>
<proteinExistence type="inferred from homology"/>
<dbReference type="Proteomes" id="UP000663866">
    <property type="component" value="Unassembled WGS sequence"/>
</dbReference>
<dbReference type="InterPro" id="IPR015421">
    <property type="entry name" value="PyrdxlP-dep_Trfase_major"/>
</dbReference>
<keyword evidence="3" id="KW-0808">Transferase</keyword>
<dbReference type="GO" id="GO:0005739">
    <property type="term" value="C:mitochondrion"/>
    <property type="evidence" value="ECO:0007669"/>
    <property type="project" value="TreeGrafter"/>
</dbReference>
<dbReference type="Pfam" id="PF00155">
    <property type="entry name" value="Aminotran_1_2"/>
    <property type="match status" value="1"/>
</dbReference>
<dbReference type="PANTHER" id="PTHR13693">
    <property type="entry name" value="CLASS II AMINOTRANSFERASE/8-AMINO-7-OXONONANOATE SYNTHASE"/>
    <property type="match status" value="1"/>
</dbReference>
<sequence length="120" mass="13458">DLLNFCANNYLGLANNTEIIKAAKNALDEYGAGLSSVRFICGTQTIHKQLEQAIAKFHKREDAILYISCFDANAGIFETLLKEQDYIISGSLSLPKPNAIRRLWTEDSYRFISSEICHLA</sequence>
<evidence type="ECO:0000259" key="5">
    <source>
        <dbReference type="Pfam" id="PF00155"/>
    </source>
</evidence>
<dbReference type="InterPro" id="IPR004839">
    <property type="entry name" value="Aminotransferase_I/II_large"/>
</dbReference>
<evidence type="ECO:0000256" key="3">
    <source>
        <dbReference type="ARBA" id="ARBA00022679"/>
    </source>
</evidence>
<feature type="non-terminal residue" evidence="6">
    <location>
        <position position="1"/>
    </location>
</feature>
<dbReference type="GO" id="GO:0030170">
    <property type="term" value="F:pyridoxal phosphate binding"/>
    <property type="evidence" value="ECO:0007669"/>
    <property type="project" value="InterPro"/>
</dbReference>
<reference evidence="6" key="1">
    <citation type="submission" date="2021-02" db="EMBL/GenBank/DDBJ databases">
        <authorList>
            <person name="Nowell W R."/>
        </authorList>
    </citation>
    <scope>NUCLEOTIDE SEQUENCE</scope>
</reference>
<dbReference type="InterPro" id="IPR050087">
    <property type="entry name" value="AON_synthase_class-II"/>
</dbReference>
<evidence type="ECO:0000256" key="1">
    <source>
        <dbReference type="ARBA" id="ARBA00001933"/>
    </source>
</evidence>
<dbReference type="PANTHER" id="PTHR13693:SF102">
    <property type="entry name" value="2-AMINO-3-KETOBUTYRATE COENZYME A LIGASE, MITOCHONDRIAL"/>
    <property type="match status" value="1"/>
</dbReference>
<evidence type="ECO:0000313" key="6">
    <source>
        <dbReference type="EMBL" id="CAF4470259.1"/>
    </source>
</evidence>
<keyword evidence="7" id="KW-1185">Reference proteome</keyword>
<feature type="domain" description="Aminotransferase class I/classII large" evidence="5">
    <location>
        <begin position="1"/>
        <end position="93"/>
    </location>
</feature>
<dbReference type="EMBL" id="CAJOBG010048948">
    <property type="protein sequence ID" value="CAF4470259.1"/>
    <property type="molecule type" value="Genomic_DNA"/>
</dbReference>